<evidence type="ECO:0000259" key="5">
    <source>
        <dbReference type="PROSITE" id="PS01031"/>
    </source>
</evidence>
<comment type="caution">
    <text evidence="6">The sequence shown here is derived from an EMBL/GenBank/DDBJ whole genome shotgun (WGS) entry which is preliminary data.</text>
</comment>
<keyword evidence="1" id="KW-0346">Stress response</keyword>
<evidence type="ECO:0000256" key="3">
    <source>
        <dbReference type="RuleBase" id="RU003616"/>
    </source>
</evidence>
<reference evidence="6 7" key="1">
    <citation type="journal article" date="2018" name="BMC Genomics">
        <title>The genome of Naegleria lovaniensis, the basis for a comparative approach to unravel pathogenicity factors of the human pathogenic amoeba N. fowleri.</title>
        <authorList>
            <person name="Liechti N."/>
            <person name="Schurch N."/>
            <person name="Bruggmann R."/>
            <person name="Wittwer M."/>
        </authorList>
    </citation>
    <scope>NUCLEOTIDE SEQUENCE [LARGE SCALE GENOMIC DNA]</scope>
    <source>
        <strain evidence="6 7">ATCC 30569</strain>
    </source>
</reference>
<dbReference type="Gene3D" id="2.60.40.790">
    <property type="match status" value="1"/>
</dbReference>
<organism evidence="6 7">
    <name type="scientific">Naegleria lovaniensis</name>
    <name type="common">Amoeba</name>
    <dbReference type="NCBI Taxonomy" id="51637"/>
    <lineage>
        <taxon>Eukaryota</taxon>
        <taxon>Discoba</taxon>
        <taxon>Heterolobosea</taxon>
        <taxon>Tetramitia</taxon>
        <taxon>Eutetramitia</taxon>
        <taxon>Vahlkampfiidae</taxon>
        <taxon>Naegleria</taxon>
    </lineage>
</organism>
<proteinExistence type="inferred from homology"/>
<dbReference type="InterPro" id="IPR031107">
    <property type="entry name" value="Small_HSP"/>
</dbReference>
<dbReference type="Proteomes" id="UP000816034">
    <property type="component" value="Unassembled WGS sequence"/>
</dbReference>
<dbReference type="RefSeq" id="XP_044556005.1">
    <property type="nucleotide sequence ID" value="XM_044693451.1"/>
</dbReference>
<gene>
    <name evidence="6" type="ORF">C9374_003875</name>
</gene>
<dbReference type="GeneID" id="68096330"/>
<dbReference type="InterPro" id="IPR002068">
    <property type="entry name" value="A-crystallin/Hsp20_dom"/>
</dbReference>
<feature type="compositionally biased region" description="Basic and acidic residues" evidence="4">
    <location>
        <begin position="175"/>
        <end position="196"/>
    </location>
</feature>
<dbReference type="InterPro" id="IPR008978">
    <property type="entry name" value="HSP20-like_chaperone"/>
</dbReference>
<dbReference type="PANTHER" id="PTHR11527">
    <property type="entry name" value="HEAT-SHOCK PROTEIN 20 FAMILY MEMBER"/>
    <property type="match status" value="1"/>
</dbReference>
<evidence type="ECO:0000313" key="7">
    <source>
        <dbReference type="Proteomes" id="UP000816034"/>
    </source>
</evidence>
<dbReference type="EMBL" id="PYSW02000001">
    <property type="protein sequence ID" value="KAG2394111.1"/>
    <property type="molecule type" value="Genomic_DNA"/>
</dbReference>
<dbReference type="CDD" id="cd06464">
    <property type="entry name" value="ACD_sHsps-like"/>
    <property type="match status" value="1"/>
</dbReference>
<keyword evidence="7" id="KW-1185">Reference proteome</keyword>
<protein>
    <recommendedName>
        <fullName evidence="5">SHSP domain-containing protein</fullName>
    </recommendedName>
</protein>
<dbReference type="AlphaFoldDB" id="A0AA88H5S3"/>
<sequence>MTRLQRFLKSLLSGNSLNLPPYYSQLMRSPHFENLMSGGDLKYAHPAVRELLREDAMKFAQHLPKTLFVFEPPIDLIEEKQNFTIHADIPGFHKNNISIIVTDEEKGEIVIKGDLVDLEEKQKREEEEVFGTYLIQERALMPEFERKVTLKNPSEIDWEKIKANIKHGKLTVTIPKREQPEKPPKESKVIPIHEEQ</sequence>
<dbReference type="Pfam" id="PF00011">
    <property type="entry name" value="HSP20"/>
    <property type="match status" value="1"/>
</dbReference>
<name>A0AA88H5S3_NAELO</name>
<accession>A0AA88H5S3</accession>
<comment type="similarity">
    <text evidence="2 3">Belongs to the small heat shock protein (HSP20) family.</text>
</comment>
<evidence type="ECO:0000256" key="2">
    <source>
        <dbReference type="PROSITE-ProRule" id="PRU00285"/>
    </source>
</evidence>
<evidence type="ECO:0000256" key="1">
    <source>
        <dbReference type="ARBA" id="ARBA00023016"/>
    </source>
</evidence>
<evidence type="ECO:0000256" key="4">
    <source>
        <dbReference type="SAM" id="MobiDB-lite"/>
    </source>
</evidence>
<dbReference type="PROSITE" id="PS01031">
    <property type="entry name" value="SHSP"/>
    <property type="match status" value="1"/>
</dbReference>
<feature type="region of interest" description="Disordered" evidence="4">
    <location>
        <begin position="174"/>
        <end position="196"/>
    </location>
</feature>
<evidence type="ECO:0000313" key="6">
    <source>
        <dbReference type="EMBL" id="KAG2394111.1"/>
    </source>
</evidence>
<feature type="domain" description="SHSP" evidence="5">
    <location>
        <begin position="65"/>
        <end position="195"/>
    </location>
</feature>
<dbReference type="SUPFAM" id="SSF49764">
    <property type="entry name" value="HSP20-like chaperones"/>
    <property type="match status" value="1"/>
</dbReference>